<organism evidence="1 2">
    <name type="scientific">Dreissena polymorpha</name>
    <name type="common">Zebra mussel</name>
    <name type="synonym">Mytilus polymorpha</name>
    <dbReference type="NCBI Taxonomy" id="45954"/>
    <lineage>
        <taxon>Eukaryota</taxon>
        <taxon>Metazoa</taxon>
        <taxon>Spiralia</taxon>
        <taxon>Lophotrochozoa</taxon>
        <taxon>Mollusca</taxon>
        <taxon>Bivalvia</taxon>
        <taxon>Autobranchia</taxon>
        <taxon>Heteroconchia</taxon>
        <taxon>Euheterodonta</taxon>
        <taxon>Imparidentia</taxon>
        <taxon>Neoheterodontei</taxon>
        <taxon>Myida</taxon>
        <taxon>Dreissenoidea</taxon>
        <taxon>Dreissenidae</taxon>
        <taxon>Dreissena</taxon>
    </lineage>
</organism>
<dbReference type="AlphaFoldDB" id="A0A9D4JPN2"/>
<gene>
    <name evidence="1" type="ORF">DPMN_121574</name>
</gene>
<accession>A0A9D4JPN2</accession>
<dbReference type="Proteomes" id="UP000828390">
    <property type="component" value="Unassembled WGS sequence"/>
</dbReference>
<keyword evidence="2" id="KW-1185">Reference proteome</keyword>
<proteinExistence type="predicted"/>
<name>A0A9D4JPN2_DREPO</name>
<reference evidence="1" key="2">
    <citation type="submission" date="2020-11" db="EMBL/GenBank/DDBJ databases">
        <authorList>
            <person name="McCartney M.A."/>
            <person name="Auch B."/>
            <person name="Kono T."/>
            <person name="Mallez S."/>
            <person name="Becker A."/>
            <person name="Gohl D.M."/>
            <person name="Silverstein K.A.T."/>
            <person name="Koren S."/>
            <person name="Bechman K.B."/>
            <person name="Herman A."/>
            <person name="Abrahante J.E."/>
            <person name="Garbe J."/>
        </authorList>
    </citation>
    <scope>NUCLEOTIDE SEQUENCE</scope>
    <source>
        <strain evidence="1">Duluth1</strain>
        <tissue evidence="1">Whole animal</tissue>
    </source>
</reference>
<dbReference type="EMBL" id="JAIWYP010000005">
    <property type="protein sequence ID" value="KAH3819831.1"/>
    <property type="molecule type" value="Genomic_DNA"/>
</dbReference>
<evidence type="ECO:0000313" key="2">
    <source>
        <dbReference type="Proteomes" id="UP000828390"/>
    </source>
</evidence>
<evidence type="ECO:0000313" key="1">
    <source>
        <dbReference type="EMBL" id="KAH3819831.1"/>
    </source>
</evidence>
<protein>
    <submittedName>
        <fullName evidence="1">Uncharacterized protein</fullName>
    </submittedName>
</protein>
<sequence length="51" mass="6078">MGWDTESTITFYVYRHMRMYQWCTLHCSSVREVCDTEKDVTLLKTAEIVLS</sequence>
<comment type="caution">
    <text evidence="1">The sequence shown here is derived from an EMBL/GenBank/DDBJ whole genome shotgun (WGS) entry which is preliminary data.</text>
</comment>
<reference evidence="1" key="1">
    <citation type="journal article" date="2019" name="bioRxiv">
        <title>The Genome of the Zebra Mussel, Dreissena polymorpha: A Resource for Invasive Species Research.</title>
        <authorList>
            <person name="McCartney M.A."/>
            <person name="Auch B."/>
            <person name="Kono T."/>
            <person name="Mallez S."/>
            <person name="Zhang Y."/>
            <person name="Obille A."/>
            <person name="Becker A."/>
            <person name="Abrahante J.E."/>
            <person name="Garbe J."/>
            <person name="Badalamenti J.P."/>
            <person name="Herman A."/>
            <person name="Mangelson H."/>
            <person name="Liachko I."/>
            <person name="Sullivan S."/>
            <person name="Sone E.D."/>
            <person name="Koren S."/>
            <person name="Silverstein K.A.T."/>
            <person name="Beckman K.B."/>
            <person name="Gohl D.M."/>
        </authorList>
    </citation>
    <scope>NUCLEOTIDE SEQUENCE</scope>
    <source>
        <strain evidence="1">Duluth1</strain>
        <tissue evidence="1">Whole animal</tissue>
    </source>
</reference>